<dbReference type="SUPFAM" id="SSF54160">
    <property type="entry name" value="Chromo domain-like"/>
    <property type="match status" value="1"/>
</dbReference>
<dbReference type="EMBL" id="JAEAOA010002338">
    <property type="protein sequence ID" value="KAK3602468.1"/>
    <property type="molecule type" value="Genomic_DNA"/>
</dbReference>
<protein>
    <recommendedName>
        <fullName evidence="1">Chromo domain-containing protein</fullName>
    </recommendedName>
</protein>
<organism evidence="2 3">
    <name type="scientific">Potamilus streckersoni</name>
    <dbReference type="NCBI Taxonomy" id="2493646"/>
    <lineage>
        <taxon>Eukaryota</taxon>
        <taxon>Metazoa</taxon>
        <taxon>Spiralia</taxon>
        <taxon>Lophotrochozoa</taxon>
        <taxon>Mollusca</taxon>
        <taxon>Bivalvia</taxon>
        <taxon>Autobranchia</taxon>
        <taxon>Heteroconchia</taxon>
        <taxon>Palaeoheterodonta</taxon>
        <taxon>Unionida</taxon>
        <taxon>Unionoidea</taxon>
        <taxon>Unionidae</taxon>
        <taxon>Ambleminae</taxon>
        <taxon>Lampsilini</taxon>
        <taxon>Potamilus</taxon>
    </lineage>
</organism>
<dbReference type="AlphaFoldDB" id="A0AAE0T3C1"/>
<sequence length="80" mass="9713">MKVEKQIEFNITFFTHRWATETETDEPEKSENEGITPSLTKVYEDEKILQQRKKGKRREVLKKWKNFDTPKWEPEENLIS</sequence>
<evidence type="ECO:0000313" key="2">
    <source>
        <dbReference type="EMBL" id="KAK3602468.1"/>
    </source>
</evidence>
<keyword evidence="3" id="KW-1185">Reference proteome</keyword>
<reference evidence="2" key="2">
    <citation type="journal article" date="2021" name="Genome Biol. Evol.">
        <title>Developing a high-quality reference genome for a parasitic bivalve with doubly uniparental inheritance (Bivalvia: Unionida).</title>
        <authorList>
            <person name="Smith C.H."/>
        </authorList>
    </citation>
    <scope>NUCLEOTIDE SEQUENCE</scope>
    <source>
        <strain evidence="2">CHS0354</strain>
        <tissue evidence="2">Mantle</tissue>
    </source>
</reference>
<name>A0AAE0T3C1_9BIVA</name>
<dbReference type="Proteomes" id="UP001195483">
    <property type="component" value="Unassembled WGS sequence"/>
</dbReference>
<dbReference type="InterPro" id="IPR016197">
    <property type="entry name" value="Chromo-like_dom_sf"/>
</dbReference>
<gene>
    <name evidence="2" type="ORF">CHS0354_040533</name>
</gene>
<accession>A0AAE0T3C1</accession>
<dbReference type="InterPro" id="IPR000953">
    <property type="entry name" value="Chromo/chromo_shadow_dom"/>
</dbReference>
<proteinExistence type="predicted"/>
<reference evidence="2" key="1">
    <citation type="journal article" date="2021" name="Genome Biol. Evol.">
        <title>A High-Quality Reference Genome for a Parasitic Bivalve with Doubly Uniparental Inheritance (Bivalvia: Unionida).</title>
        <authorList>
            <person name="Smith C.H."/>
        </authorList>
    </citation>
    <scope>NUCLEOTIDE SEQUENCE</scope>
    <source>
        <strain evidence="2">CHS0354</strain>
    </source>
</reference>
<dbReference type="PROSITE" id="PS50013">
    <property type="entry name" value="CHROMO_2"/>
    <property type="match status" value="1"/>
</dbReference>
<dbReference type="Gene3D" id="2.40.50.40">
    <property type="match status" value="1"/>
</dbReference>
<comment type="caution">
    <text evidence="2">The sequence shown here is derived from an EMBL/GenBank/DDBJ whole genome shotgun (WGS) entry which is preliminary data.</text>
</comment>
<evidence type="ECO:0000313" key="3">
    <source>
        <dbReference type="Proteomes" id="UP001195483"/>
    </source>
</evidence>
<reference evidence="2" key="3">
    <citation type="submission" date="2023-05" db="EMBL/GenBank/DDBJ databases">
        <authorList>
            <person name="Smith C.H."/>
        </authorList>
    </citation>
    <scope>NUCLEOTIDE SEQUENCE</scope>
    <source>
        <strain evidence="2">CHS0354</strain>
        <tissue evidence="2">Mantle</tissue>
    </source>
</reference>
<evidence type="ECO:0000259" key="1">
    <source>
        <dbReference type="PROSITE" id="PS50013"/>
    </source>
</evidence>
<feature type="domain" description="Chromo" evidence="1">
    <location>
        <begin position="43"/>
        <end position="80"/>
    </location>
</feature>